<organism evidence="1 2">
    <name type="scientific">Bauhinia variegata</name>
    <name type="common">Purple orchid tree</name>
    <name type="synonym">Phanera variegata</name>
    <dbReference type="NCBI Taxonomy" id="167791"/>
    <lineage>
        <taxon>Eukaryota</taxon>
        <taxon>Viridiplantae</taxon>
        <taxon>Streptophyta</taxon>
        <taxon>Embryophyta</taxon>
        <taxon>Tracheophyta</taxon>
        <taxon>Spermatophyta</taxon>
        <taxon>Magnoliopsida</taxon>
        <taxon>eudicotyledons</taxon>
        <taxon>Gunneridae</taxon>
        <taxon>Pentapetalae</taxon>
        <taxon>rosids</taxon>
        <taxon>fabids</taxon>
        <taxon>Fabales</taxon>
        <taxon>Fabaceae</taxon>
        <taxon>Cercidoideae</taxon>
        <taxon>Cercideae</taxon>
        <taxon>Bauhiniinae</taxon>
        <taxon>Bauhinia</taxon>
    </lineage>
</organism>
<dbReference type="EMBL" id="CM039426">
    <property type="protein sequence ID" value="KAI4356811.1"/>
    <property type="molecule type" value="Genomic_DNA"/>
</dbReference>
<gene>
    <name evidence="1" type="ORF">L6164_000799</name>
</gene>
<evidence type="ECO:0000313" key="2">
    <source>
        <dbReference type="Proteomes" id="UP000828941"/>
    </source>
</evidence>
<comment type="caution">
    <text evidence="1">The sequence shown here is derived from an EMBL/GenBank/DDBJ whole genome shotgun (WGS) entry which is preliminary data.</text>
</comment>
<proteinExistence type="predicted"/>
<reference evidence="1 2" key="1">
    <citation type="journal article" date="2022" name="DNA Res.">
        <title>Chromosomal-level genome assembly of the orchid tree Bauhinia variegata (Leguminosae; Cercidoideae) supports the allotetraploid origin hypothesis of Bauhinia.</title>
        <authorList>
            <person name="Zhong Y."/>
            <person name="Chen Y."/>
            <person name="Zheng D."/>
            <person name="Pang J."/>
            <person name="Liu Y."/>
            <person name="Luo S."/>
            <person name="Meng S."/>
            <person name="Qian L."/>
            <person name="Wei D."/>
            <person name="Dai S."/>
            <person name="Zhou R."/>
        </authorList>
    </citation>
    <scope>NUCLEOTIDE SEQUENCE [LARGE SCALE GENOMIC DNA]</scope>
    <source>
        <strain evidence="1">BV-YZ2020</strain>
    </source>
</reference>
<accession>A0ACB9Q7Q8</accession>
<evidence type="ECO:0000313" key="1">
    <source>
        <dbReference type="EMBL" id="KAI4356811.1"/>
    </source>
</evidence>
<keyword evidence="2" id="KW-1185">Reference proteome</keyword>
<protein>
    <submittedName>
        <fullName evidence="1">Uncharacterized protein</fullName>
    </submittedName>
</protein>
<sequence>MEAQWHRVLLLDKVSALAWVLLISGSRWVSSCDSRCERFIFCFSFSLLFYFQAALEKPTSQRVFSPPEIYVVLIL</sequence>
<dbReference type="Proteomes" id="UP000828941">
    <property type="component" value="Chromosome 1"/>
</dbReference>
<name>A0ACB9Q7Q8_BAUVA</name>